<protein>
    <submittedName>
        <fullName evidence="2">DoxX family protein</fullName>
    </submittedName>
</protein>
<keyword evidence="1" id="KW-1133">Transmembrane helix</keyword>
<comment type="caution">
    <text evidence="2">The sequence shown here is derived from an EMBL/GenBank/DDBJ whole genome shotgun (WGS) entry which is preliminary data.</text>
</comment>
<dbReference type="InterPro" id="IPR051907">
    <property type="entry name" value="DoxX-like_oxidoreductase"/>
</dbReference>
<reference evidence="2" key="1">
    <citation type="submission" date="2023-03" db="EMBL/GenBank/DDBJ databases">
        <title>Multiphase analysis and comparison of six strains from genera Psychromarinibacter, Lutimaribacter, and Maritimibacter, including a novel species: Psychromarinibacter sediminicola sp. nov.</title>
        <authorList>
            <person name="Wang Y.-H."/>
            <person name="Ye M.-Q."/>
            <person name="Du Z.-J."/>
        </authorList>
    </citation>
    <scope>NUCLEOTIDE SEQUENCE</scope>
    <source>
        <strain evidence="2">C21-152</strain>
    </source>
</reference>
<dbReference type="RefSeq" id="WP_275566264.1">
    <property type="nucleotide sequence ID" value="NZ_JARGYC010000009.1"/>
</dbReference>
<proteinExistence type="predicted"/>
<dbReference type="EMBL" id="JARGYC010000009">
    <property type="protein sequence ID" value="MDF0600122.1"/>
    <property type="molecule type" value="Genomic_DNA"/>
</dbReference>
<dbReference type="GO" id="GO:0005886">
    <property type="term" value="C:plasma membrane"/>
    <property type="evidence" value="ECO:0007669"/>
    <property type="project" value="TreeGrafter"/>
</dbReference>
<organism evidence="2 3">
    <name type="scientific">Psychromarinibacter sediminicola</name>
    <dbReference type="NCBI Taxonomy" id="3033385"/>
    <lineage>
        <taxon>Bacteria</taxon>
        <taxon>Pseudomonadati</taxon>
        <taxon>Pseudomonadota</taxon>
        <taxon>Alphaproteobacteria</taxon>
        <taxon>Rhodobacterales</taxon>
        <taxon>Paracoccaceae</taxon>
        <taxon>Psychromarinibacter</taxon>
    </lineage>
</organism>
<keyword evidence="1" id="KW-0812">Transmembrane</keyword>
<name>A0AAE3NT75_9RHOB</name>
<evidence type="ECO:0000256" key="1">
    <source>
        <dbReference type="SAM" id="Phobius"/>
    </source>
</evidence>
<keyword evidence="3" id="KW-1185">Reference proteome</keyword>
<evidence type="ECO:0000313" key="2">
    <source>
        <dbReference type="EMBL" id="MDF0600122.1"/>
    </source>
</evidence>
<evidence type="ECO:0000313" key="3">
    <source>
        <dbReference type="Proteomes" id="UP001220964"/>
    </source>
</evidence>
<accession>A0AAE3NT75</accession>
<sequence length="190" mass="20547">MNRLISLHNAAFGQIERLAPAVLPTLARLIFAAVLLGYYWSSAMTKLGDGVFGFVNLSSGAYVQMFPKAMEAVSYNPAALGLGYKLVALAGTWAEFVLPPLIVLGLFTRLAALGMVGFVAVQSLTDIYGHGADAETIGMWFDRVPDAHIVDQRAFWVFVLLYLVFRGGGPVSVDRFVLDRPEPAPRPVSG</sequence>
<dbReference type="Proteomes" id="UP001220964">
    <property type="component" value="Unassembled WGS sequence"/>
</dbReference>
<gene>
    <name evidence="2" type="ORF">P1J78_05205</name>
</gene>
<keyword evidence="1" id="KW-0472">Membrane</keyword>
<dbReference type="PANTHER" id="PTHR33452:SF1">
    <property type="entry name" value="INNER MEMBRANE PROTEIN YPHA-RELATED"/>
    <property type="match status" value="1"/>
</dbReference>
<dbReference type="AlphaFoldDB" id="A0AAE3NT75"/>
<dbReference type="PANTHER" id="PTHR33452">
    <property type="entry name" value="OXIDOREDUCTASE CATD-RELATED"/>
    <property type="match status" value="1"/>
</dbReference>
<feature type="transmembrane region" description="Helical" evidence="1">
    <location>
        <begin position="21"/>
        <end position="40"/>
    </location>
</feature>